<sequence length="120" mass="13073">MRGRQHDTEIGAERGREVGDGRGGQHAEAQHIHSGSREAGDHSGLEKLSRGTRVPAYDRYRTTSGSGERACIAEDVSRRDRKVHGKLRREVASSDPTYPVGAEKTRQLSACCTAEPYGPS</sequence>
<reference evidence="2" key="1">
    <citation type="journal article" date="2014" name="Int. J. Syst. Evol. Microbiol.">
        <title>Complete genome sequence of Corynebacterium casei LMG S-19264T (=DSM 44701T), isolated from a smear-ripened cheese.</title>
        <authorList>
            <consortium name="US DOE Joint Genome Institute (JGI-PGF)"/>
            <person name="Walter F."/>
            <person name="Albersmeier A."/>
            <person name="Kalinowski J."/>
            <person name="Ruckert C."/>
        </authorList>
    </citation>
    <scope>NUCLEOTIDE SEQUENCE</scope>
    <source>
        <strain evidence="2">CGMCC 4.7368</strain>
    </source>
</reference>
<feature type="region of interest" description="Disordered" evidence="1">
    <location>
        <begin position="79"/>
        <end position="102"/>
    </location>
</feature>
<organism evidence="2 3">
    <name type="scientific">Nonomuraea cavernae</name>
    <dbReference type="NCBI Taxonomy" id="2045107"/>
    <lineage>
        <taxon>Bacteria</taxon>
        <taxon>Bacillati</taxon>
        <taxon>Actinomycetota</taxon>
        <taxon>Actinomycetes</taxon>
        <taxon>Streptosporangiales</taxon>
        <taxon>Streptosporangiaceae</taxon>
        <taxon>Nonomuraea</taxon>
    </lineage>
</organism>
<feature type="region of interest" description="Disordered" evidence="1">
    <location>
        <begin position="1"/>
        <end position="67"/>
    </location>
</feature>
<evidence type="ECO:0000256" key="1">
    <source>
        <dbReference type="SAM" id="MobiDB-lite"/>
    </source>
</evidence>
<reference evidence="2" key="2">
    <citation type="submission" date="2020-09" db="EMBL/GenBank/DDBJ databases">
        <authorList>
            <person name="Sun Q."/>
            <person name="Zhou Y."/>
        </authorList>
    </citation>
    <scope>NUCLEOTIDE SEQUENCE</scope>
    <source>
        <strain evidence="2">CGMCC 4.7368</strain>
    </source>
</reference>
<evidence type="ECO:0000313" key="3">
    <source>
        <dbReference type="Proteomes" id="UP000646523"/>
    </source>
</evidence>
<dbReference type="Proteomes" id="UP000646523">
    <property type="component" value="Unassembled WGS sequence"/>
</dbReference>
<proteinExistence type="predicted"/>
<feature type="compositionally biased region" description="Basic and acidic residues" evidence="1">
    <location>
        <begin position="1"/>
        <end position="49"/>
    </location>
</feature>
<name>A0A917Z6Y7_9ACTN</name>
<dbReference type="EMBL" id="BMNH01000015">
    <property type="protein sequence ID" value="GGO74564.1"/>
    <property type="molecule type" value="Genomic_DNA"/>
</dbReference>
<gene>
    <name evidence="2" type="ORF">GCM10012289_47510</name>
</gene>
<dbReference type="AlphaFoldDB" id="A0A917Z6Y7"/>
<protein>
    <submittedName>
        <fullName evidence="2">Uncharacterized protein</fullName>
    </submittedName>
</protein>
<keyword evidence="3" id="KW-1185">Reference proteome</keyword>
<accession>A0A917Z6Y7</accession>
<evidence type="ECO:0000313" key="2">
    <source>
        <dbReference type="EMBL" id="GGO74564.1"/>
    </source>
</evidence>
<comment type="caution">
    <text evidence="2">The sequence shown here is derived from an EMBL/GenBank/DDBJ whole genome shotgun (WGS) entry which is preliminary data.</text>
</comment>